<reference evidence="3" key="1">
    <citation type="submission" date="2015-09" db="EMBL/GenBank/DDBJ databases">
        <authorList>
            <consortium name="Pathogen Informatics"/>
        </authorList>
    </citation>
    <scope>NUCLEOTIDE SEQUENCE [LARGE SCALE GENOMIC DNA]</scope>
    <source>
        <strain evidence="3">Lake Konstanz</strain>
    </source>
</reference>
<dbReference type="OMA" id="YHFAESG"/>
<dbReference type="PANTHER" id="PTHR23084">
    <property type="entry name" value="PHOSPHATIDYLINOSITOL-4-PHOSPHATE 5-KINASE RELATED"/>
    <property type="match status" value="1"/>
</dbReference>
<dbReference type="AlphaFoldDB" id="A0A0S4JF26"/>
<dbReference type="EMBL" id="CYKH01001783">
    <property type="protein sequence ID" value="CUG89994.1"/>
    <property type="molecule type" value="Genomic_DNA"/>
</dbReference>
<organism evidence="2 3">
    <name type="scientific">Bodo saltans</name>
    <name type="common">Flagellated protozoan</name>
    <dbReference type="NCBI Taxonomy" id="75058"/>
    <lineage>
        <taxon>Eukaryota</taxon>
        <taxon>Discoba</taxon>
        <taxon>Euglenozoa</taxon>
        <taxon>Kinetoplastea</taxon>
        <taxon>Metakinetoplastina</taxon>
        <taxon>Eubodonida</taxon>
        <taxon>Bodonidae</taxon>
        <taxon>Bodo</taxon>
    </lineage>
</organism>
<dbReference type="SUPFAM" id="SSF82185">
    <property type="entry name" value="Histone H3 K4-specific methyltransferase SET7/9 N-terminal domain"/>
    <property type="match status" value="2"/>
</dbReference>
<evidence type="ECO:0000256" key="1">
    <source>
        <dbReference type="ARBA" id="ARBA00022737"/>
    </source>
</evidence>
<evidence type="ECO:0000313" key="3">
    <source>
        <dbReference type="Proteomes" id="UP000051952"/>
    </source>
</evidence>
<name>A0A0S4JF26_BODSA</name>
<dbReference type="Proteomes" id="UP000051952">
    <property type="component" value="Unassembled WGS sequence"/>
</dbReference>
<keyword evidence="1" id="KW-0677">Repeat</keyword>
<sequence>MATEGGLEYKTYTFQSGAGYEGTFKGSKRHGRGHWRHPEGEVYEGEYSENKQHGKGVYVFGNTGKRYVGHWSAGEMAGEGVYYFAPGSSTFYCGLYDRDKKHGTGFYLYENGVLTSQTWSAGEMRNEIEATPIQYVECAKKVRDIFVDVRAVAPRELGAQPDALDVKTFQFPSGATYTGQYYGTKKQGQGYWVHPDGDCYGGQYEDNRHAGWGVYITGRSGKKYIGQWSEGKMSGWGVYFFNPQETEYFVGSYKNDQKDGRGLYHFAESNRSKVQVWENGVLKHEADAEEKVVLQYLAAIKKIIEVVQPYAPNYQSVAFR</sequence>
<dbReference type="OrthoDB" id="270720at2759"/>
<dbReference type="Pfam" id="PF02493">
    <property type="entry name" value="MORN"/>
    <property type="match status" value="7"/>
</dbReference>
<gene>
    <name evidence="2" type="ORF">BSAL_24470</name>
</gene>
<keyword evidence="3" id="KW-1185">Reference proteome</keyword>
<protein>
    <submittedName>
        <fullName evidence="2">Uncharacterized protein</fullName>
    </submittedName>
</protein>
<evidence type="ECO:0000313" key="2">
    <source>
        <dbReference type="EMBL" id="CUG89994.1"/>
    </source>
</evidence>
<dbReference type="InterPro" id="IPR003409">
    <property type="entry name" value="MORN"/>
</dbReference>
<accession>A0A0S4JF26</accession>
<proteinExistence type="predicted"/>
<dbReference type="SMART" id="SM00698">
    <property type="entry name" value="MORN"/>
    <property type="match status" value="8"/>
</dbReference>
<dbReference type="PANTHER" id="PTHR23084:SF135">
    <property type="entry name" value="MORN REPEAT"/>
    <property type="match status" value="1"/>
</dbReference>
<dbReference type="Gene3D" id="2.20.110.10">
    <property type="entry name" value="Histone H3 K4-specific methyltransferase SET7/9 N-terminal domain"/>
    <property type="match status" value="3"/>
</dbReference>
<dbReference type="FunFam" id="2.20.110.10:FF:000022">
    <property type="entry name" value="MORN repeat, putative"/>
    <property type="match status" value="1"/>
</dbReference>
<dbReference type="VEuPathDB" id="TriTrypDB:BSAL_24470"/>